<dbReference type="InterPro" id="IPR006091">
    <property type="entry name" value="Acyl-CoA_Oxase/DH_mid-dom"/>
</dbReference>
<evidence type="ECO:0000256" key="11">
    <source>
        <dbReference type="ARBA" id="ARBA00022990"/>
    </source>
</evidence>
<comment type="similarity">
    <text evidence="4 27">Belongs to the acyl-CoA dehydrogenase family.</text>
</comment>
<feature type="domain" description="Acyl-CoA oxidase/dehydrogenase middle" evidence="29">
    <location>
        <begin position="211"/>
        <end position="307"/>
    </location>
</feature>
<dbReference type="SUPFAM" id="SSF56645">
    <property type="entry name" value="Acyl-CoA dehydrogenase NM domain-like"/>
    <property type="match status" value="1"/>
</dbReference>
<dbReference type="Pfam" id="PF00441">
    <property type="entry name" value="Acyl-CoA_dh_1"/>
    <property type="match status" value="1"/>
</dbReference>
<evidence type="ECO:0000259" key="28">
    <source>
        <dbReference type="Pfam" id="PF00441"/>
    </source>
</evidence>
<feature type="domain" description="Acyl-CoA dehydrogenase/oxidase C-terminal" evidence="28">
    <location>
        <begin position="320"/>
        <end position="467"/>
    </location>
</feature>
<dbReference type="AlphaFoldDB" id="D7FWS9"/>
<dbReference type="PROSITE" id="PS00072">
    <property type="entry name" value="ACYL_COA_DH_1"/>
    <property type="match status" value="1"/>
</dbReference>
<evidence type="ECO:0000256" key="27">
    <source>
        <dbReference type="RuleBase" id="RU362125"/>
    </source>
</evidence>
<dbReference type="GO" id="GO:0050660">
    <property type="term" value="F:flavin adenine dinucleotide binding"/>
    <property type="evidence" value="ECO:0007669"/>
    <property type="project" value="InterPro"/>
</dbReference>
<evidence type="ECO:0000256" key="16">
    <source>
        <dbReference type="ARBA" id="ARBA00039036"/>
    </source>
</evidence>
<dbReference type="SUPFAM" id="SSF47203">
    <property type="entry name" value="Acyl-CoA dehydrogenase C-terminal domain-like"/>
    <property type="match status" value="1"/>
</dbReference>
<dbReference type="Gene3D" id="1.20.140.10">
    <property type="entry name" value="Butyryl-CoA Dehydrogenase, subunit A, domain 3"/>
    <property type="match status" value="1"/>
</dbReference>
<comment type="catalytic activity">
    <reaction evidence="22">
        <text>(2R)-2-methylbutanoyl-CoA + oxidized [electron-transfer flavoprotein] + H(+) = ethylacryloyl-CoA + reduced [electron-transfer flavoprotein]</text>
        <dbReference type="Rhea" id="RHEA:65296"/>
        <dbReference type="Rhea" id="RHEA-COMP:10685"/>
        <dbReference type="Rhea" id="RHEA-COMP:10686"/>
        <dbReference type="ChEBI" id="CHEBI:15378"/>
        <dbReference type="ChEBI" id="CHEBI:57692"/>
        <dbReference type="ChEBI" id="CHEBI:58307"/>
        <dbReference type="ChEBI" id="CHEBI:156439"/>
        <dbReference type="ChEBI" id="CHEBI:156440"/>
    </reaction>
    <physiologicalReaction direction="left-to-right" evidence="22">
        <dbReference type="Rhea" id="RHEA:65297"/>
    </physiologicalReaction>
</comment>
<dbReference type="eggNOG" id="KOG0139">
    <property type="taxonomic scope" value="Eukaryota"/>
</dbReference>
<dbReference type="PANTHER" id="PTHR43884:SF1">
    <property type="entry name" value="SHORT_BRANCHED CHAIN SPECIFIC ACYL-COA DEHYDROGENASE, MITOCHONDRIAL"/>
    <property type="match status" value="1"/>
</dbReference>
<dbReference type="FunFam" id="1.20.140.10:FF:000002">
    <property type="entry name" value="Acyl-CoA dehydrogenase short/branched chain"/>
    <property type="match status" value="1"/>
</dbReference>
<evidence type="ECO:0000256" key="3">
    <source>
        <dbReference type="ARBA" id="ARBA00005198"/>
    </source>
</evidence>
<accession>D7FWS9</accession>
<organism evidence="31 32">
    <name type="scientific">Ectocarpus siliculosus</name>
    <name type="common">Brown alga</name>
    <name type="synonym">Conferva siliculosa</name>
    <dbReference type="NCBI Taxonomy" id="2880"/>
    <lineage>
        <taxon>Eukaryota</taxon>
        <taxon>Sar</taxon>
        <taxon>Stramenopiles</taxon>
        <taxon>Ochrophyta</taxon>
        <taxon>PX clade</taxon>
        <taxon>Phaeophyceae</taxon>
        <taxon>Ectocarpales</taxon>
        <taxon>Ectocarpaceae</taxon>
        <taxon>Ectocarpus</taxon>
    </lineage>
</organism>
<comment type="pathway">
    <text evidence="15">Amino-acid degradation; L-isoleucine degradation.</text>
</comment>
<evidence type="ECO:0000256" key="12">
    <source>
        <dbReference type="ARBA" id="ARBA00023002"/>
    </source>
</evidence>
<evidence type="ECO:0000256" key="15">
    <source>
        <dbReference type="ARBA" id="ARBA00037895"/>
    </source>
</evidence>
<dbReference type="FunFam" id="2.40.110.10:FF:000001">
    <property type="entry name" value="Acyl-CoA dehydrogenase, mitochondrial"/>
    <property type="match status" value="1"/>
</dbReference>
<evidence type="ECO:0000256" key="24">
    <source>
        <dbReference type="ARBA" id="ARBA00049192"/>
    </source>
</evidence>
<comment type="subcellular location">
    <subcellularLocation>
        <location evidence="2">Mitochondrion matrix</location>
    </subcellularLocation>
</comment>
<proteinExistence type="inferred from homology"/>
<evidence type="ECO:0000313" key="32">
    <source>
        <dbReference type="Proteomes" id="UP000002630"/>
    </source>
</evidence>
<dbReference type="InterPro" id="IPR009075">
    <property type="entry name" value="AcylCo_DH/oxidase_C"/>
</dbReference>
<evidence type="ECO:0000256" key="21">
    <source>
        <dbReference type="ARBA" id="ARBA00048307"/>
    </source>
</evidence>
<dbReference type="Proteomes" id="UP000002630">
    <property type="component" value="Unassembled WGS sequence"/>
</dbReference>
<dbReference type="InterPro" id="IPR006089">
    <property type="entry name" value="Acyl-CoA_DH_CS"/>
</dbReference>
<evidence type="ECO:0000256" key="19">
    <source>
        <dbReference type="ARBA" id="ARBA00042821"/>
    </source>
</evidence>
<dbReference type="EMBL" id="FN649760">
    <property type="protein sequence ID" value="CBJ32167.1"/>
    <property type="molecule type" value="Genomic_DNA"/>
</dbReference>
<feature type="domain" description="Acyl-CoA dehydrogenase/oxidase N-terminal" evidence="30">
    <location>
        <begin position="97"/>
        <end position="207"/>
    </location>
</feature>
<dbReference type="OrthoDB" id="10262177at2759"/>
<keyword evidence="6" id="KW-0597">Phosphoprotein</keyword>
<evidence type="ECO:0000256" key="25">
    <source>
        <dbReference type="ARBA" id="ARBA00049552"/>
    </source>
</evidence>
<evidence type="ECO:0000259" key="29">
    <source>
        <dbReference type="Pfam" id="PF02770"/>
    </source>
</evidence>
<keyword evidence="7 27" id="KW-0285">Flavoprotein</keyword>
<evidence type="ECO:0000256" key="1">
    <source>
        <dbReference type="ARBA" id="ARBA00001974"/>
    </source>
</evidence>
<keyword evidence="9" id="KW-0276">Fatty acid metabolism</keyword>
<evidence type="ECO:0000256" key="17">
    <source>
        <dbReference type="ARBA" id="ARBA00039850"/>
    </source>
</evidence>
<dbReference type="Gene3D" id="2.40.110.10">
    <property type="entry name" value="Butyryl-CoA Dehydrogenase, subunit A, domain 2"/>
    <property type="match status" value="1"/>
</dbReference>
<comment type="subunit">
    <text evidence="5">Homotetramer.</text>
</comment>
<evidence type="ECO:0000256" key="14">
    <source>
        <dbReference type="ARBA" id="ARBA00023128"/>
    </source>
</evidence>
<protein>
    <recommendedName>
        <fullName evidence="17">Short/branched chain specific acyl-CoA dehydrogenase, mitochondrial</fullName>
        <ecNumber evidence="16">1.3.8.5</ecNumber>
    </recommendedName>
    <alternativeName>
        <fullName evidence="19">2-methyl branched chain acyl-CoA dehydrogenase</fullName>
    </alternativeName>
    <alternativeName>
        <fullName evidence="18">2-methylbutyryl-coenzyme A dehydrogenase</fullName>
    </alternativeName>
</protein>
<dbReference type="InterPro" id="IPR037069">
    <property type="entry name" value="AcylCoA_DH/ox_N_sf"/>
</dbReference>
<dbReference type="GO" id="GO:0005759">
    <property type="term" value="C:mitochondrial matrix"/>
    <property type="evidence" value="ECO:0007669"/>
    <property type="project" value="UniProtKB-SubCell"/>
</dbReference>
<evidence type="ECO:0000256" key="9">
    <source>
        <dbReference type="ARBA" id="ARBA00022832"/>
    </source>
</evidence>
<dbReference type="STRING" id="2880.D7FWS9"/>
<comment type="pathway">
    <text evidence="3">Lipid metabolism; mitochondrial fatty acid beta-oxidation.</text>
</comment>
<evidence type="ECO:0000256" key="4">
    <source>
        <dbReference type="ARBA" id="ARBA00009347"/>
    </source>
</evidence>
<evidence type="ECO:0000256" key="6">
    <source>
        <dbReference type="ARBA" id="ARBA00022553"/>
    </source>
</evidence>
<dbReference type="Pfam" id="PF02770">
    <property type="entry name" value="Acyl-CoA_dh_M"/>
    <property type="match status" value="1"/>
</dbReference>
<dbReference type="InterPro" id="IPR009100">
    <property type="entry name" value="AcylCoA_DH/oxidase_NM_dom_sf"/>
</dbReference>
<evidence type="ECO:0000256" key="18">
    <source>
        <dbReference type="ARBA" id="ARBA00041537"/>
    </source>
</evidence>
<keyword evidence="10" id="KW-0809">Transit peptide</keyword>
<dbReference type="GO" id="GO:0006631">
    <property type="term" value="P:fatty acid metabolic process"/>
    <property type="evidence" value="ECO:0007669"/>
    <property type="project" value="UniProtKB-KW"/>
</dbReference>
<name>D7FWS9_ECTSI</name>
<dbReference type="InterPro" id="IPR036250">
    <property type="entry name" value="AcylCo_DH-like_C"/>
</dbReference>
<keyword evidence="8 27" id="KW-0274">FAD</keyword>
<gene>
    <name evidence="31" type="ORF">Esi_0312_0022</name>
</gene>
<sequence length="474" mass="50870">MRMAYHQRLLALRWRGIDRALSAASVTPAATPAATSNAGCRGINSKATAVGFAPPLRPAHPRRVGMQLGAGSAMTTTAPTCCGNVRRLTTSSRDFQEEEEMIRDTVSKFAADVIGPRVRDMDTESTMDPTVVSGLFEHGLMGIEAPEEFGGSGLNFMSACIVVEEVAKVDPAVAVLVDIQNTLISNMLRFWGSRELQEKYFPKLCSGSVSSFCLSEVGSGSDAFSLATKATLSPDGSYYTIEGEKLWISNAEQAELFFVFANVDPSKGYKGITCFIVEKGFGGVTVGPKEDKLGIRASSTCPVTFSGCEVPATNVLGEVGQGYRYAIEILNEGRIGIGAQMAGLADGCLSATVPYLFERKQFGGFVGDFQGMQHQVAQAATEVEAASALYRSAARMKEAGQPFVKEAAMSKLYTSQVAERTASKCVEWLGGVGFTKAFLAEKFYRDCKIGAIYEGTSNIQLSTIAKILRKDYAR</sequence>
<evidence type="ECO:0000256" key="22">
    <source>
        <dbReference type="ARBA" id="ARBA00048592"/>
    </source>
</evidence>
<comment type="catalytic activity">
    <reaction evidence="21">
        <text>valproyl-CoA + oxidized [electron-transfer flavoprotein] + H(+) = (2E)-2-propylpent-2-enoyl-CoA + reduced [electron-transfer flavoprotein]</text>
        <dbReference type="Rhea" id="RHEA:65344"/>
        <dbReference type="Rhea" id="RHEA-COMP:10685"/>
        <dbReference type="Rhea" id="RHEA-COMP:10686"/>
        <dbReference type="ChEBI" id="CHEBI:15378"/>
        <dbReference type="ChEBI" id="CHEBI:57692"/>
        <dbReference type="ChEBI" id="CHEBI:58307"/>
        <dbReference type="ChEBI" id="CHEBI:156457"/>
        <dbReference type="ChEBI" id="CHEBI:156458"/>
    </reaction>
    <physiologicalReaction direction="left-to-right" evidence="21">
        <dbReference type="Rhea" id="RHEA:65345"/>
    </physiologicalReaction>
</comment>
<dbReference type="InterPro" id="IPR013786">
    <property type="entry name" value="AcylCoA_DH/ox_N"/>
</dbReference>
<evidence type="ECO:0000256" key="26">
    <source>
        <dbReference type="ARBA" id="ARBA00051903"/>
    </source>
</evidence>
<reference evidence="31 32" key="1">
    <citation type="journal article" date="2010" name="Nature">
        <title>The Ectocarpus genome and the independent evolution of multicellularity in brown algae.</title>
        <authorList>
            <person name="Cock J.M."/>
            <person name="Sterck L."/>
            <person name="Rouze P."/>
            <person name="Scornet D."/>
            <person name="Allen A.E."/>
            <person name="Amoutzias G."/>
            <person name="Anthouard V."/>
            <person name="Artiguenave F."/>
            <person name="Aury J.M."/>
            <person name="Badger J.H."/>
            <person name="Beszteri B."/>
            <person name="Billiau K."/>
            <person name="Bonnet E."/>
            <person name="Bothwell J.H."/>
            <person name="Bowler C."/>
            <person name="Boyen C."/>
            <person name="Brownlee C."/>
            <person name="Carrano C.J."/>
            <person name="Charrier B."/>
            <person name="Cho G.Y."/>
            <person name="Coelho S.M."/>
            <person name="Collen J."/>
            <person name="Corre E."/>
            <person name="Da Silva C."/>
            <person name="Delage L."/>
            <person name="Delaroque N."/>
            <person name="Dittami S.M."/>
            <person name="Doulbeau S."/>
            <person name="Elias M."/>
            <person name="Farnham G."/>
            <person name="Gachon C.M."/>
            <person name="Gschloessl B."/>
            <person name="Heesch S."/>
            <person name="Jabbari K."/>
            <person name="Jubin C."/>
            <person name="Kawai H."/>
            <person name="Kimura K."/>
            <person name="Kloareg B."/>
            <person name="Kupper F.C."/>
            <person name="Lang D."/>
            <person name="Le Bail A."/>
            <person name="Leblanc C."/>
            <person name="Lerouge P."/>
            <person name="Lohr M."/>
            <person name="Lopez P.J."/>
            <person name="Martens C."/>
            <person name="Maumus F."/>
            <person name="Michel G."/>
            <person name="Miranda-Saavedra D."/>
            <person name="Morales J."/>
            <person name="Moreau H."/>
            <person name="Motomura T."/>
            <person name="Nagasato C."/>
            <person name="Napoli C.A."/>
            <person name="Nelson D.R."/>
            <person name="Nyvall-Collen P."/>
            <person name="Peters A.F."/>
            <person name="Pommier C."/>
            <person name="Potin P."/>
            <person name="Poulain J."/>
            <person name="Quesneville H."/>
            <person name="Read B."/>
            <person name="Rensing S.A."/>
            <person name="Ritter A."/>
            <person name="Rousvoal S."/>
            <person name="Samanta M."/>
            <person name="Samson G."/>
            <person name="Schroeder D.C."/>
            <person name="Segurens B."/>
            <person name="Strittmatter M."/>
            <person name="Tonon T."/>
            <person name="Tregear J.W."/>
            <person name="Valentin K."/>
            <person name="von Dassow P."/>
            <person name="Yamagishi T."/>
            <person name="Van de Peer Y."/>
            <person name="Wincker P."/>
        </authorList>
    </citation>
    <scope>NUCLEOTIDE SEQUENCE [LARGE SCALE GENOMIC DNA]</scope>
    <source>
        <strain evidence="32">Ec32 / CCAP1310/4</strain>
    </source>
</reference>
<comment type="catalytic activity">
    <reaction evidence="20">
        <text>2-methylbutanoyl-CoA + oxidized [electron-transfer flavoprotein] + H(+) = (2E)-2-methylbut-2-enoyl-CoA + reduced [electron-transfer flavoprotein]</text>
        <dbReference type="Rhea" id="RHEA:43780"/>
        <dbReference type="Rhea" id="RHEA-COMP:10685"/>
        <dbReference type="Rhea" id="RHEA-COMP:10686"/>
        <dbReference type="ChEBI" id="CHEBI:15378"/>
        <dbReference type="ChEBI" id="CHEBI:57336"/>
        <dbReference type="ChEBI" id="CHEBI:57337"/>
        <dbReference type="ChEBI" id="CHEBI:57692"/>
        <dbReference type="ChEBI" id="CHEBI:58307"/>
        <dbReference type="EC" id="1.3.8.5"/>
    </reaction>
    <physiologicalReaction direction="left-to-right" evidence="20">
        <dbReference type="Rhea" id="RHEA:43781"/>
    </physiologicalReaction>
</comment>
<keyword evidence="14" id="KW-0496">Mitochondrion</keyword>
<comment type="catalytic activity">
    <reaction evidence="26">
        <text>2-methylpropanoyl-CoA + oxidized [electron-transfer flavoprotein] + H(+) = 2-methylpropenoyl-CoA + reduced [electron-transfer flavoprotein]</text>
        <dbReference type="Rhea" id="RHEA:44180"/>
        <dbReference type="Rhea" id="RHEA-COMP:10685"/>
        <dbReference type="Rhea" id="RHEA-COMP:10686"/>
        <dbReference type="ChEBI" id="CHEBI:15378"/>
        <dbReference type="ChEBI" id="CHEBI:57338"/>
        <dbReference type="ChEBI" id="CHEBI:57692"/>
        <dbReference type="ChEBI" id="CHEBI:58307"/>
        <dbReference type="ChEBI" id="CHEBI:62500"/>
    </reaction>
    <physiologicalReaction direction="left-to-right" evidence="26">
        <dbReference type="Rhea" id="RHEA:44181"/>
    </physiologicalReaction>
</comment>
<dbReference type="PANTHER" id="PTHR43884">
    <property type="entry name" value="ACYL-COA DEHYDROGENASE"/>
    <property type="match status" value="1"/>
</dbReference>
<evidence type="ECO:0000256" key="8">
    <source>
        <dbReference type="ARBA" id="ARBA00022827"/>
    </source>
</evidence>
<comment type="catalytic activity">
    <reaction evidence="25">
        <text>(2S)-2-methylbutanoyl-CoA + oxidized [electron-transfer flavoprotein] + H(+) = (2E)-2-methylbut-2-enoyl-CoA + reduced [electron-transfer flavoprotein]</text>
        <dbReference type="Rhea" id="RHEA:48256"/>
        <dbReference type="Rhea" id="RHEA-COMP:10685"/>
        <dbReference type="Rhea" id="RHEA-COMP:10686"/>
        <dbReference type="ChEBI" id="CHEBI:15378"/>
        <dbReference type="ChEBI" id="CHEBI:57337"/>
        <dbReference type="ChEBI" id="CHEBI:57692"/>
        <dbReference type="ChEBI" id="CHEBI:58307"/>
        <dbReference type="ChEBI" id="CHEBI:88166"/>
    </reaction>
    <physiologicalReaction direction="left-to-right" evidence="25">
        <dbReference type="Rhea" id="RHEA:48257"/>
    </physiologicalReaction>
</comment>
<evidence type="ECO:0000259" key="30">
    <source>
        <dbReference type="Pfam" id="PF02771"/>
    </source>
</evidence>
<keyword evidence="12 27" id="KW-0560">Oxidoreductase</keyword>
<dbReference type="Pfam" id="PF02771">
    <property type="entry name" value="Acyl-CoA_dh_N"/>
    <property type="match status" value="1"/>
</dbReference>
<evidence type="ECO:0000256" key="5">
    <source>
        <dbReference type="ARBA" id="ARBA00011881"/>
    </source>
</evidence>
<keyword evidence="13" id="KW-0443">Lipid metabolism</keyword>
<keyword evidence="32" id="KW-1185">Reference proteome</keyword>
<comment type="cofactor">
    <cofactor evidence="1 27">
        <name>FAD</name>
        <dbReference type="ChEBI" id="CHEBI:57692"/>
    </cofactor>
</comment>
<comment type="catalytic activity">
    <reaction evidence="24">
        <text>hexanoyl-CoA + oxidized [electron-transfer flavoprotein] + H(+) = (2E)-hexenoyl-CoA + reduced [electron-transfer flavoprotein]</text>
        <dbReference type="Rhea" id="RHEA:43464"/>
        <dbReference type="Rhea" id="RHEA-COMP:10685"/>
        <dbReference type="Rhea" id="RHEA-COMP:10686"/>
        <dbReference type="ChEBI" id="CHEBI:15378"/>
        <dbReference type="ChEBI" id="CHEBI:57692"/>
        <dbReference type="ChEBI" id="CHEBI:58307"/>
        <dbReference type="ChEBI" id="CHEBI:62077"/>
        <dbReference type="ChEBI" id="CHEBI:62620"/>
    </reaction>
    <physiologicalReaction direction="left-to-right" evidence="24">
        <dbReference type="Rhea" id="RHEA:43465"/>
    </physiologicalReaction>
</comment>
<keyword evidence="11" id="KW-0007">Acetylation</keyword>
<dbReference type="FunFam" id="1.10.540.10:FF:000012">
    <property type="entry name" value="Acyl-CoA dehydrogenase short/branched chain"/>
    <property type="match status" value="1"/>
</dbReference>
<evidence type="ECO:0000256" key="20">
    <source>
        <dbReference type="ARBA" id="ARBA00048235"/>
    </source>
</evidence>
<comment type="catalytic activity">
    <reaction evidence="23">
        <text>butanoyl-CoA + oxidized [electron-transfer flavoprotein] + H(+) = (2E)-butenoyl-CoA + reduced [electron-transfer flavoprotein]</text>
        <dbReference type="Rhea" id="RHEA:24004"/>
        <dbReference type="Rhea" id="RHEA-COMP:10685"/>
        <dbReference type="Rhea" id="RHEA-COMP:10686"/>
        <dbReference type="ChEBI" id="CHEBI:15378"/>
        <dbReference type="ChEBI" id="CHEBI:57332"/>
        <dbReference type="ChEBI" id="CHEBI:57371"/>
        <dbReference type="ChEBI" id="CHEBI:57692"/>
        <dbReference type="ChEBI" id="CHEBI:58307"/>
    </reaction>
    <physiologicalReaction direction="left-to-right" evidence="23">
        <dbReference type="Rhea" id="RHEA:24005"/>
    </physiologicalReaction>
</comment>
<evidence type="ECO:0000313" key="31">
    <source>
        <dbReference type="EMBL" id="CBJ32167.1"/>
    </source>
</evidence>
<dbReference type="Gene3D" id="1.10.540.10">
    <property type="entry name" value="Acyl-CoA dehydrogenase/oxidase, N-terminal domain"/>
    <property type="match status" value="1"/>
</dbReference>
<dbReference type="InterPro" id="IPR046373">
    <property type="entry name" value="Acyl-CoA_Oxase/DH_mid-dom_sf"/>
</dbReference>
<dbReference type="GO" id="GO:0003853">
    <property type="term" value="F:short-chain 2-methyl fatty acyl-CoA dehydrogenase activity"/>
    <property type="evidence" value="ECO:0007669"/>
    <property type="project" value="UniProtKB-EC"/>
</dbReference>
<dbReference type="GO" id="GO:0046395">
    <property type="term" value="P:carboxylic acid catabolic process"/>
    <property type="evidence" value="ECO:0007669"/>
    <property type="project" value="UniProtKB-ARBA"/>
</dbReference>
<evidence type="ECO:0000256" key="2">
    <source>
        <dbReference type="ARBA" id="ARBA00004305"/>
    </source>
</evidence>
<evidence type="ECO:0000256" key="23">
    <source>
        <dbReference type="ARBA" id="ARBA00049096"/>
    </source>
</evidence>
<dbReference type="InParanoid" id="D7FWS9"/>
<evidence type="ECO:0000256" key="10">
    <source>
        <dbReference type="ARBA" id="ARBA00022946"/>
    </source>
</evidence>
<evidence type="ECO:0000256" key="13">
    <source>
        <dbReference type="ARBA" id="ARBA00023098"/>
    </source>
</evidence>
<dbReference type="EC" id="1.3.8.5" evidence="16"/>
<evidence type="ECO:0000256" key="7">
    <source>
        <dbReference type="ARBA" id="ARBA00022630"/>
    </source>
</evidence>